<evidence type="ECO:0000313" key="3">
    <source>
        <dbReference type="Proteomes" id="UP000663881"/>
    </source>
</evidence>
<sequence>MSEEEQKTTKSSNTTDDKTIQEIAALLAKWSKGVKRMTKAEWKEIVIKENRNSGRTYRAKGLQANGHGIGFEVQLLCISILNAYVNNYEFYIASGLKTADLFDDAAIFYRMSGENSAYNCILIQSKHSANDDIITTKDFKNEKKGYKLETYWQSYEQIKIWDKYRKFGPSNAQGKCNIRYVIFCSNNHLDQDLINNNKFQLIDLTESKIPCPLLQLNTPSQPKFYKASAEFLKKEFHIDSTEFADRFLLAFDFPSISDMDTQIVSILQKINNRFSNIESEQFQYWIFKRLINLYDCNACYFFERPLLEQYLNQPIIHSERAYFDALTYQFIKDDLIVSSVHVNHLANSDDSKKFDNFINNTKRSKILCCYAANGQKLRWTTAQMYSLLRFYNINVDDILLIRMEDALDKFSYLLWICRNEKTWIIIENDSTCSISHIETFYEKLQSPTYILAKLILVMQTHHAHPEKDCISCPQLSFTNIPHLKSREINFQGQKITLKHFLSNIPEERCVRLINTMMLEKLLLHDNIIKIGQHHKTNYIDLIRVNNKPLHIPRKLNLRNCLNWSSILSEVNKPHSTNRFLITTTDRTIQQQIINECINAHILTGES</sequence>
<accession>A0A819N6Z1</accession>
<organism evidence="2 3">
    <name type="scientific">Adineta steineri</name>
    <dbReference type="NCBI Taxonomy" id="433720"/>
    <lineage>
        <taxon>Eukaryota</taxon>
        <taxon>Metazoa</taxon>
        <taxon>Spiralia</taxon>
        <taxon>Gnathifera</taxon>
        <taxon>Rotifera</taxon>
        <taxon>Eurotatoria</taxon>
        <taxon>Bdelloidea</taxon>
        <taxon>Adinetida</taxon>
        <taxon>Adinetidae</taxon>
        <taxon>Adineta</taxon>
    </lineage>
</organism>
<proteinExistence type="predicted"/>
<reference evidence="2" key="1">
    <citation type="submission" date="2021-02" db="EMBL/GenBank/DDBJ databases">
        <authorList>
            <person name="Nowell W R."/>
        </authorList>
    </citation>
    <scope>NUCLEOTIDE SEQUENCE</scope>
</reference>
<protein>
    <submittedName>
        <fullName evidence="2">Uncharacterized protein</fullName>
    </submittedName>
</protein>
<comment type="caution">
    <text evidence="2">The sequence shown here is derived from an EMBL/GenBank/DDBJ whole genome shotgun (WGS) entry which is preliminary data.</text>
</comment>
<evidence type="ECO:0000313" key="2">
    <source>
        <dbReference type="EMBL" id="CAF3993077.1"/>
    </source>
</evidence>
<evidence type="ECO:0000313" key="1">
    <source>
        <dbReference type="EMBL" id="CAF0905453.1"/>
    </source>
</evidence>
<dbReference type="AlphaFoldDB" id="A0A819N6Z1"/>
<name>A0A819N6Z1_9BILA</name>
<dbReference type="Proteomes" id="UP000663881">
    <property type="component" value="Unassembled WGS sequence"/>
</dbReference>
<dbReference type="EMBL" id="CAJNON010000066">
    <property type="protein sequence ID" value="CAF0905453.1"/>
    <property type="molecule type" value="Genomic_DNA"/>
</dbReference>
<dbReference type="EMBL" id="CAJOAY010002971">
    <property type="protein sequence ID" value="CAF3993077.1"/>
    <property type="molecule type" value="Genomic_DNA"/>
</dbReference>
<gene>
    <name evidence="2" type="ORF">OKA104_LOCUS29327</name>
    <name evidence="1" type="ORF">VCS650_LOCUS9547</name>
</gene>
<dbReference type="Proteomes" id="UP000663891">
    <property type="component" value="Unassembled WGS sequence"/>
</dbReference>